<evidence type="ECO:0000313" key="4">
    <source>
        <dbReference type="EMBL" id="AXG06564.1"/>
    </source>
</evidence>
<feature type="compositionally biased region" description="Basic and acidic residues" evidence="1">
    <location>
        <begin position="201"/>
        <end position="213"/>
    </location>
</feature>
<reference evidence="4 5" key="1">
    <citation type="submission" date="2018-07" db="EMBL/GenBank/DDBJ databases">
        <title>Genome sequences of Haloplanus sp. CBA1113.</title>
        <authorList>
            <person name="Kim Y.B."/>
            <person name="Roh S.W."/>
        </authorList>
    </citation>
    <scope>NUCLEOTIDE SEQUENCE [LARGE SCALE GENOMIC DNA]</scope>
    <source>
        <strain evidence="4 5">CBA1113</strain>
    </source>
</reference>
<dbReference type="RefSeq" id="WP_114585702.1">
    <property type="nucleotide sequence ID" value="NZ_CP031150.1"/>
</dbReference>
<dbReference type="OrthoDB" id="240912at2157"/>
<organism evidence="4 5">
    <name type="scientific">Haloplanus rubicundus</name>
    <dbReference type="NCBI Taxonomy" id="1547898"/>
    <lineage>
        <taxon>Archaea</taxon>
        <taxon>Methanobacteriati</taxon>
        <taxon>Methanobacteriota</taxon>
        <taxon>Stenosarchaea group</taxon>
        <taxon>Halobacteria</taxon>
        <taxon>Halobacteriales</taxon>
        <taxon>Haloferacaceae</taxon>
        <taxon>Haloplanus</taxon>
    </lineage>
</organism>
<dbReference type="InterPro" id="IPR011089">
    <property type="entry name" value="GmrSD_C"/>
</dbReference>
<dbReference type="Pfam" id="PF07510">
    <property type="entry name" value="GmrSD_C"/>
    <property type="match status" value="1"/>
</dbReference>
<dbReference type="InterPro" id="IPR004919">
    <property type="entry name" value="GmrSD_N"/>
</dbReference>
<evidence type="ECO:0000259" key="2">
    <source>
        <dbReference type="Pfam" id="PF03235"/>
    </source>
</evidence>
<feature type="region of interest" description="Disordered" evidence="1">
    <location>
        <begin position="201"/>
        <end position="221"/>
    </location>
</feature>
<name>A0A345E2Z2_9EURY</name>
<dbReference type="EMBL" id="CP031150">
    <property type="protein sequence ID" value="AXG06564.1"/>
    <property type="molecule type" value="Genomic_DNA"/>
</dbReference>
<evidence type="ECO:0000259" key="3">
    <source>
        <dbReference type="Pfam" id="PF07510"/>
    </source>
</evidence>
<dbReference type="Proteomes" id="UP000253273">
    <property type="component" value="Chromosome"/>
</dbReference>
<feature type="domain" description="GmrSD restriction endonucleases C-terminal" evidence="3">
    <location>
        <begin position="491"/>
        <end position="583"/>
    </location>
</feature>
<dbReference type="Pfam" id="PF03235">
    <property type="entry name" value="GmrSD_N"/>
    <property type="match status" value="1"/>
</dbReference>
<gene>
    <name evidence="4" type="ORF">DU500_09070</name>
</gene>
<sequence length="638" mass="74212">MGDISDYIQDINRRIFLPGLQREFVWSEKQTENLFDSLIREYPIGLITRWDVAHTDAEYYPYEFIQNYVDDSRAVPDTLNDEGYRKYNEEADEESSDLSYLVIDGQQRLTSLFIGLCGQRIEYTKGKGGRRSNIEHWSSRELCVNLLGHPDFDGDDLAGDYEFEFRKTADYDDGSDFGFVRDSDGTERYWYPLPKMMNEQREVRSARDRRNETESELADADLSEERRSHLLEIRSEVLPKIESRILDAELPSKDVKKNSSEIKEIFQRINIEGEDPDPYQLLLSRMMSTWPFTPPEAKQINPRKKTEQWVQSFQDKFGGYETKIDRQLFMRYSMYLVDNVLKTRPISDLTDSDMEEIRKKWLQDRGQGSEHEADTCRWYCYCLDAAFTSVTKLGFNSTSMSTMAMIAALGKFYYLNPNADPEGENNLRQIYRFLSKLLLLKSSKGSLGRVEATRVSNFLSENRNEDYTEFPADEAFEYLKSFTDIEIGTETVKNIVKHAEYQNSTSSDVFSSWDVAAILNLSTPYAQFADADSLEVDHIYPQSKAEKIADELDLDEGNEINIHRVGNLQLLPGEKNRQKGSKEPANWLQDDLSDHERGEYKRVNNFPDAYYPLVDNYPDFVREREEMIIESITEEVQS</sequence>
<evidence type="ECO:0000313" key="5">
    <source>
        <dbReference type="Proteomes" id="UP000253273"/>
    </source>
</evidence>
<accession>A0A345E2Z2</accession>
<dbReference type="GeneID" id="37283533"/>
<proteinExistence type="predicted"/>
<dbReference type="PANTHER" id="PTHR37292">
    <property type="entry name" value="VNG6097C"/>
    <property type="match status" value="1"/>
</dbReference>
<evidence type="ECO:0000256" key="1">
    <source>
        <dbReference type="SAM" id="MobiDB-lite"/>
    </source>
</evidence>
<protein>
    <submittedName>
        <fullName evidence="4">DUF262 domain-containing protein</fullName>
    </submittedName>
</protein>
<keyword evidence="5" id="KW-1185">Reference proteome</keyword>
<dbReference type="KEGG" id="haj:DU500_09070"/>
<feature type="domain" description="GmrSD restriction endonucleases N-terminal" evidence="2">
    <location>
        <begin position="4"/>
        <end position="285"/>
    </location>
</feature>
<dbReference type="PANTHER" id="PTHR37292:SF2">
    <property type="entry name" value="DUF262 DOMAIN-CONTAINING PROTEIN"/>
    <property type="match status" value="1"/>
</dbReference>
<dbReference type="AlphaFoldDB" id="A0A345E2Z2"/>